<evidence type="ECO:0000256" key="1">
    <source>
        <dbReference type="ARBA" id="ARBA00005959"/>
    </source>
</evidence>
<comment type="function">
    <text evidence="5">Catalyzes the two-step NADP-dependent conversion of GDP-4-dehydro-6-deoxy-D-mannose to GDP-fucose, involving an epimerase and a reductase reaction.</text>
</comment>
<feature type="site" description="Important for catalytic activity" evidence="5">
    <location>
        <position position="111"/>
    </location>
</feature>
<dbReference type="EC" id="1.1.1.271" evidence="5"/>
<dbReference type="InterPro" id="IPR036291">
    <property type="entry name" value="NAD(P)-bd_dom_sf"/>
</dbReference>
<keyword evidence="2 5" id="KW-0521">NADP</keyword>
<dbReference type="PANTHER" id="PTHR43238">
    <property type="entry name" value="GDP-L-FUCOSE SYNTHASE"/>
    <property type="match status" value="1"/>
</dbReference>
<dbReference type="GO" id="GO:0050577">
    <property type="term" value="F:GDP-L-fucose synthase activity"/>
    <property type="evidence" value="ECO:0007669"/>
    <property type="project" value="UniProtKB-UniRule"/>
</dbReference>
<evidence type="ECO:0000256" key="5">
    <source>
        <dbReference type="HAMAP-Rule" id="MF_00956"/>
    </source>
</evidence>
<keyword evidence="4 5" id="KW-0413">Isomerase</keyword>
<comment type="caution">
    <text evidence="7">The sequence shown here is derived from an EMBL/GenBank/DDBJ whole genome shotgun (WGS) entry which is preliminary data.</text>
</comment>
<feature type="binding site" evidence="5">
    <location>
        <position position="191"/>
    </location>
    <ligand>
        <name>substrate</name>
    </ligand>
</feature>
<evidence type="ECO:0000313" key="7">
    <source>
        <dbReference type="EMBL" id="MBB4658948.1"/>
    </source>
</evidence>
<evidence type="ECO:0000256" key="2">
    <source>
        <dbReference type="ARBA" id="ARBA00022857"/>
    </source>
</evidence>
<feature type="binding site" evidence="5">
    <location>
        <position position="205"/>
    </location>
    <ligand>
        <name>substrate</name>
    </ligand>
</feature>
<feature type="binding site" evidence="5">
    <location>
        <position position="212"/>
    </location>
    <ligand>
        <name>substrate</name>
    </ligand>
</feature>
<dbReference type="GO" id="GO:0042351">
    <property type="term" value="P:'de novo' GDP-L-fucose biosynthetic process"/>
    <property type="evidence" value="ECO:0007669"/>
    <property type="project" value="UniProtKB-UniRule"/>
</dbReference>
<evidence type="ECO:0000256" key="3">
    <source>
        <dbReference type="ARBA" id="ARBA00023002"/>
    </source>
</evidence>
<feature type="domain" description="NAD-dependent epimerase/dehydratase" evidence="6">
    <location>
        <begin position="11"/>
        <end position="240"/>
    </location>
</feature>
<proteinExistence type="inferred from homology"/>
<dbReference type="AlphaFoldDB" id="A0A840I453"/>
<sequence>MTIFDLAGKKVYVAGHRGMVGKALVRRLGAESCEVLTARRDELDLTDQRQTLDWFASARPDAVFVAAALVGGIYANSTYPAKFLFQNLMIATNAIEAARLVGVSKLVFLGSTCIYPKHASQPITEDALLTGPLEPTNESYAIAKIAGVKLCQAYQRQYGCRFISAMPTNLYGPGDNYHPENSHVIAGMFNRVREARRESKPFTVWGTGRPRREFMHVDDCADALVHLMANYEDDAPINVGTGKDITIAELAEIIAAVAGFDGPITYDQSKPDGTPRKLTDVTRLFRTGWRPKVELRDGLVTTWNDYLAEVGESLSGGRRTFASR</sequence>
<keyword evidence="8" id="KW-1185">Reference proteome</keyword>
<protein>
    <recommendedName>
        <fullName evidence="5">GDP-L-fucose synthase</fullName>
        <ecNumber evidence="5">1.1.1.271</ecNumber>
    </recommendedName>
    <alternativeName>
        <fullName evidence="5">GDP-4-keto-6-deoxy-D-mannose-3,5-epimerase-4-reductase</fullName>
    </alternativeName>
</protein>
<feature type="active site" description="Proton donor/acceptor" evidence="5">
    <location>
        <position position="140"/>
    </location>
</feature>
<dbReference type="GO" id="GO:0016853">
    <property type="term" value="F:isomerase activity"/>
    <property type="evidence" value="ECO:0007669"/>
    <property type="project" value="UniProtKB-KW"/>
</dbReference>
<dbReference type="EMBL" id="JACHOB010000002">
    <property type="protein sequence ID" value="MBB4658948.1"/>
    <property type="molecule type" value="Genomic_DNA"/>
</dbReference>
<dbReference type="CDD" id="cd05239">
    <property type="entry name" value="GDP_FS_SDR_e"/>
    <property type="match status" value="1"/>
</dbReference>
<comment type="similarity">
    <text evidence="1 5">Belongs to the NAD(P)-dependent epimerase/dehydratase family. Fucose synthase subfamily.</text>
</comment>
<gene>
    <name evidence="5" type="primary">fcl</name>
    <name evidence="7" type="ORF">GGQ59_001462</name>
</gene>
<organism evidence="7 8">
    <name type="scientific">Parvularcula dongshanensis</name>
    <dbReference type="NCBI Taxonomy" id="1173995"/>
    <lineage>
        <taxon>Bacteria</taxon>
        <taxon>Pseudomonadati</taxon>
        <taxon>Pseudomonadota</taxon>
        <taxon>Alphaproteobacteria</taxon>
        <taxon>Parvularculales</taxon>
        <taxon>Parvularculaceae</taxon>
        <taxon>Parvularcula</taxon>
    </lineage>
</organism>
<name>A0A840I453_9PROT</name>
<evidence type="ECO:0000256" key="4">
    <source>
        <dbReference type="ARBA" id="ARBA00023235"/>
    </source>
</evidence>
<comment type="pathway">
    <text evidence="5">Nucleotide-sugar biosynthesis; GDP-L-fucose biosynthesis via de novo pathway; GDP-L-fucose from GDP-alpha-D-mannose: step 2/2.</text>
</comment>
<evidence type="ECO:0000313" key="8">
    <source>
        <dbReference type="Proteomes" id="UP000563524"/>
    </source>
</evidence>
<dbReference type="Gene3D" id="3.90.25.10">
    <property type="entry name" value="UDP-galactose 4-epimerase, domain 1"/>
    <property type="match status" value="1"/>
</dbReference>
<dbReference type="HAMAP" id="MF_00956">
    <property type="entry name" value="GDP_fucose_synth"/>
    <property type="match status" value="1"/>
</dbReference>
<dbReference type="InterPro" id="IPR001509">
    <property type="entry name" value="Epimerase_deHydtase"/>
</dbReference>
<feature type="binding site" evidence="5">
    <location>
        <begin position="109"/>
        <end position="112"/>
    </location>
    <ligand>
        <name>NADP(+)</name>
        <dbReference type="ChEBI" id="CHEBI:58349"/>
    </ligand>
</feature>
<feature type="binding site" evidence="5">
    <location>
        <position position="183"/>
    </location>
    <ligand>
        <name>NADP(+)</name>
        <dbReference type="ChEBI" id="CHEBI:58349"/>
    </ligand>
</feature>
<feature type="binding site" evidence="5">
    <location>
        <begin position="167"/>
        <end position="170"/>
    </location>
    <ligand>
        <name>NADP(+)</name>
        <dbReference type="ChEBI" id="CHEBI:58349"/>
    </ligand>
</feature>
<feature type="binding site" evidence="5">
    <location>
        <position position="272"/>
    </location>
    <ligand>
        <name>substrate</name>
    </ligand>
</feature>
<dbReference type="GO" id="GO:0070401">
    <property type="term" value="F:NADP+ binding"/>
    <property type="evidence" value="ECO:0007669"/>
    <property type="project" value="UniProtKB-UniRule"/>
</dbReference>
<reference evidence="7 8" key="1">
    <citation type="submission" date="2020-08" db="EMBL/GenBank/DDBJ databases">
        <title>Genomic Encyclopedia of Type Strains, Phase IV (KMG-IV): sequencing the most valuable type-strain genomes for metagenomic binning, comparative biology and taxonomic classification.</title>
        <authorList>
            <person name="Goeker M."/>
        </authorList>
    </citation>
    <scope>NUCLEOTIDE SEQUENCE [LARGE SCALE GENOMIC DNA]</scope>
    <source>
        <strain evidence="7 8">DSM 102850</strain>
    </source>
</reference>
<feature type="binding site" evidence="5">
    <location>
        <position position="144"/>
    </location>
    <ligand>
        <name>NADP(+)</name>
        <dbReference type="ChEBI" id="CHEBI:58349"/>
    </ligand>
</feature>
<dbReference type="Proteomes" id="UP000563524">
    <property type="component" value="Unassembled WGS sequence"/>
</dbReference>
<keyword evidence="5" id="KW-0511">Multifunctional enzyme</keyword>
<dbReference type="RefSeq" id="WP_183817118.1">
    <property type="nucleotide sequence ID" value="NZ_JACHOB010000002.1"/>
</dbReference>
<dbReference type="Gene3D" id="3.40.50.720">
    <property type="entry name" value="NAD(P)-binding Rossmann-like Domain"/>
    <property type="match status" value="1"/>
</dbReference>
<dbReference type="UniPathway" id="UPA00128">
    <property type="reaction ID" value="UER00191"/>
</dbReference>
<comment type="catalytic activity">
    <reaction evidence="5">
        <text>GDP-beta-L-fucose + NADP(+) = GDP-4-dehydro-alpha-D-rhamnose + NADPH + H(+)</text>
        <dbReference type="Rhea" id="RHEA:18885"/>
        <dbReference type="ChEBI" id="CHEBI:15378"/>
        <dbReference type="ChEBI" id="CHEBI:57273"/>
        <dbReference type="ChEBI" id="CHEBI:57783"/>
        <dbReference type="ChEBI" id="CHEBI:57964"/>
        <dbReference type="ChEBI" id="CHEBI:58349"/>
        <dbReference type="EC" id="1.1.1.271"/>
    </reaction>
</comment>
<accession>A0A840I453</accession>
<feature type="site" description="Important for catalytic activity" evidence="5">
    <location>
        <position position="113"/>
    </location>
</feature>
<feature type="binding site" evidence="5">
    <location>
        <begin position="15"/>
        <end position="21"/>
    </location>
    <ligand>
        <name>NADP(+)</name>
        <dbReference type="ChEBI" id="CHEBI:58349"/>
    </ligand>
</feature>
<dbReference type="Pfam" id="PF01370">
    <property type="entry name" value="Epimerase"/>
    <property type="match status" value="1"/>
</dbReference>
<dbReference type="InterPro" id="IPR028614">
    <property type="entry name" value="GDP_fucose/colitose_synth"/>
</dbReference>
<evidence type="ECO:0000259" key="6">
    <source>
        <dbReference type="Pfam" id="PF01370"/>
    </source>
</evidence>
<dbReference type="SUPFAM" id="SSF51735">
    <property type="entry name" value="NAD(P)-binding Rossmann-fold domains"/>
    <property type="match status" value="1"/>
</dbReference>
<dbReference type="PANTHER" id="PTHR43238:SF1">
    <property type="entry name" value="GDP-L-FUCOSE SYNTHASE"/>
    <property type="match status" value="1"/>
</dbReference>
<keyword evidence="3 5" id="KW-0560">Oxidoreductase</keyword>